<dbReference type="PATRIC" id="fig|908627.4.peg.8103"/>
<evidence type="ECO:0000313" key="7">
    <source>
        <dbReference type="EMBL" id="KLU21414.1"/>
    </source>
</evidence>
<comment type="caution">
    <text evidence="7">The sequence shown here is derived from an EMBL/GenBank/DDBJ whole genome shotgun (WGS) entry which is preliminary data.</text>
</comment>
<evidence type="ECO:0000256" key="5">
    <source>
        <dbReference type="SAM" id="Phobius"/>
    </source>
</evidence>
<dbReference type="EMBL" id="AEJF01000221">
    <property type="protein sequence ID" value="KLU21414.1"/>
    <property type="molecule type" value="Genomic_DNA"/>
</dbReference>
<evidence type="ECO:0000259" key="6">
    <source>
        <dbReference type="Pfam" id="PF07298"/>
    </source>
</evidence>
<feature type="transmembrane region" description="Helical" evidence="5">
    <location>
        <begin position="164"/>
        <end position="186"/>
    </location>
</feature>
<accession>A0A0J1CLJ5</accession>
<dbReference type="RefSeq" id="WP_047897036.1">
    <property type="nucleotide sequence ID" value="NZ_AEJF01000221.1"/>
</dbReference>
<keyword evidence="3 5" id="KW-1133">Transmembrane helix</keyword>
<keyword evidence="4 5" id="KW-0472">Membrane</keyword>
<keyword evidence="2 5" id="KW-0812">Transmembrane</keyword>
<feature type="transmembrane region" description="Helical" evidence="5">
    <location>
        <begin position="40"/>
        <end position="59"/>
    </location>
</feature>
<dbReference type="Proteomes" id="UP000035963">
    <property type="component" value="Unassembled WGS sequence"/>
</dbReference>
<proteinExistence type="predicted"/>
<comment type="subcellular location">
    <subcellularLocation>
        <location evidence="1">Membrane</location>
        <topology evidence="1">Multi-pass membrane protein</topology>
    </subcellularLocation>
</comment>
<evidence type="ECO:0000256" key="3">
    <source>
        <dbReference type="ARBA" id="ARBA00022989"/>
    </source>
</evidence>
<dbReference type="AlphaFoldDB" id="A0A0J1CLJ5"/>
<feature type="transmembrane region" description="Helical" evidence="5">
    <location>
        <begin position="102"/>
        <end position="120"/>
    </location>
</feature>
<dbReference type="Pfam" id="PF07298">
    <property type="entry name" value="NnrU"/>
    <property type="match status" value="1"/>
</dbReference>
<name>A0A0J1CLJ5_9BURK</name>
<dbReference type="InterPro" id="IPR009915">
    <property type="entry name" value="NnrU_dom"/>
</dbReference>
<evidence type="ECO:0000256" key="4">
    <source>
        <dbReference type="ARBA" id="ARBA00023136"/>
    </source>
</evidence>
<feature type="domain" description="NnrU" evidence="6">
    <location>
        <begin position="3"/>
        <end position="190"/>
    </location>
</feature>
<evidence type="ECO:0000313" key="8">
    <source>
        <dbReference type="Proteomes" id="UP000035963"/>
    </source>
</evidence>
<evidence type="ECO:0000256" key="2">
    <source>
        <dbReference type="ARBA" id="ARBA00022692"/>
    </source>
</evidence>
<gene>
    <name evidence="7" type="ORF">EOS_36220</name>
</gene>
<dbReference type="GO" id="GO:0016020">
    <property type="term" value="C:membrane"/>
    <property type="evidence" value="ECO:0007669"/>
    <property type="project" value="UniProtKB-SubCell"/>
</dbReference>
<sequence>MTVLILGLLIFLGVHSVRIVAEDWRGAQIARIGEKRWKGIYSVLSVVGLVLIIWGYGLARAHPVLVWTPPTWGRHVAIPLVAIAFILVPAAHVPNNHFKTLLGHPMVLGVLLWAFAHLLANGTLRAVVLFGAVLLWAIVDFVAARRRDVLAKTTYPPANVARDGIVIVAGLAAWALFAFVLHGWLFGVRPLG</sequence>
<feature type="transmembrane region" description="Helical" evidence="5">
    <location>
        <begin position="127"/>
        <end position="144"/>
    </location>
</feature>
<keyword evidence="8" id="KW-1185">Reference proteome</keyword>
<organism evidence="7 8">
    <name type="scientific">Caballeronia mineralivorans PML1(12)</name>
    <dbReference type="NCBI Taxonomy" id="908627"/>
    <lineage>
        <taxon>Bacteria</taxon>
        <taxon>Pseudomonadati</taxon>
        <taxon>Pseudomonadota</taxon>
        <taxon>Betaproteobacteria</taxon>
        <taxon>Burkholderiales</taxon>
        <taxon>Burkholderiaceae</taxon>
        <taxon>Caballeronia</taxon>
    </lineage>
</organism>
<feature type="transmembrane region" description="Helical" evidence="5">
    <location>
        <begin position="71"/>
        <end position="90"/>
    </location>
</feature>
<protein>
    <recommendedName>
        <fullName evidence="6">NnrU domain-containing protein</fullName>
    </recommendedName>
</protein>
<evidence type="ECO:0000256" key="1">
    <source>
        <dbReference type="ARBA" id="ARBA00004141"/>
    </source>
</evidence>
<dbReference type="OrthoDB" id="5293641at2"/>
<reference evidence="7 8" key="1">
    <citation type="journal article" date="2015" name="Genome Announc.">
        <title>Draft Genome Sequence of Burkholderia sp. Strain PML1(12), an Ectomycorrhizosphere-Inhabiting Bacterium with Effective Mineral-Weathering Ability.</title>
        <authorList>
            <person name="Uroz S."/>
            <person name="Oger P."/>
        </authorList>
    </citation>
    <scope>NUCLEOTIDE SEQUENCE [LARGE SCALE GENOMIC DNA]</scope>
    <source>
        <strain evidence="8">PML1(12)</strain>
    </source>
</reference>